<name>A0A9P0IPH6_9DIPT</name>
<keyword evidence="1" id="KW-0433">Leucine-rich repeat</keyword>
<dbReference type="InterPro" id="IPR032675">
    <property type="entry name" value="LRR_dom_sf"/>
</dbReference>
<dbReference type="InterPro" id="IPR001611">
    <property type="entry name" value="Leu-rich_rpt"/>
</dbReference>
<evidence type="ECO:0000313" key="5">
    <source>
        <dbReference type="Proteomes" id="UP001153620"/>
    </source>
</evidence>
<accession>A0A9P0IPH6</accession>
<reference evidence="4" key="1">
    <citation type="submission" date="2022-01" db="EMBL/GenBank/DDBJ databases">
        <authorList>
            <person name="King R."/>
        </authorList>
    </citation>
    <scope>NUCLEOTIDE SEQUENCE</scope>
</reference>
<feature type="signal peptide" evidence="3">
    <location>
        <begin position="1"/>
        <end position="21"/>
    </location>
</feature>
<dbReference type="Gene3D" id="3.80.10.10">
    <property type="entry name" value="Ribonuclease Inhibitor"/>
    <property type="match status" value="2"/>
</dbReference>
<dbReference type="Proteomes" id="UP001153620">
    <property type="component" value="Chromosome 1"/>
</dbReference>
<evidence type="ECO:0000256" key="2">
    <source>
        <dbReference type="ARBA" id="ARBA00022737"/>
    </source>
</evidence>
<evidence type="ECO:0000313" key="4">
    <source>
        <dbReference type="EMBL" id="CAH1710001.1"/>
    </source>
</evidence>
<dbReference type="AlphaFoldDB" id="A0A9P0IPH6"/>
<dbReference type="SMART" id="SM00369">
    <property type="entry name" value="LRR_TYP"/>
    <property type="match status" value="6"/>
</dbReference>
<proteinExistence type="predicted"/>
<reference evidence="4" key="2">
    <citation type="submission" date="2022-10" db="EMBL/GenBank/DDBJ databases">
        <authorList>
            <consortium name="ENA_rothamsted_submissions"/>
            <consortium name="culmorum"/>
            <person name="King R."/>
        </authorList>
    </citation>
    <scope>NUCLEOTIDE SEQUENCE</scope>
</reference>
<sequence length="436" mass="49523">MRLKIILSIFIYLLYSNGVLCQNEVLRCDFICWVPTACNGNLTIFNPNGLNNFTEITGPTRQDDLLTELYSVSGSYSVNVPQLICETFKKLSKIGLAQMSLERIDDYSFRSCKELTFIFLWGNNISYIDENAFSENPKLIQLALYENKLKTLPENLFLNQQKLESLSLENNPFTDIPKYLFKSLINLEVLYLKNDQIIDVKPEWFETLGLLRYLDLSYESNRIENLPSKVFEPLKSVTFIGLRDNKLTVIHADSFGILISAPKIDFYNNQINAIDIQFIFNTNASVIYMQKNVCANVSISDSSTSKNLMKTGFRKCFYNYKALGQTSTIPTTVTTISSTTSRSTTVIPSTSTSSSCSSDNWTTRICTIEDNIDEFENNFEEFGENIINLSTDQEKIKVILKEHLNLILENQNKIASLEAIIAGLQEELSNNKGTSN</sequence>
<dbReference type="PANTHER" id="PTHR45712:SF22">
    <property type="entry name" value="INSULIN-LIKE GROWTH FACTOR-BINDING PROTEIN COMPLEX ACID LABILE SUBUNIT"/>
    <property type="match status" value="1"/>
</dbReference>
<dbReference type="EMBL" id="OU895877">
    <property type="protein sequence ID" value="CAH1710001.1"/>
    <property type="molecule type" value="Genomic_DNA"/>
</dbReference>
<protein>
    <submittedName>
        <fullName evidence="4">Uncharacterized protein</fullName>
    </submittedName>
</protein>
<gene>
    <name evidence="4" type="ORF">CHIRRI_LOCUS1430</name>
</gene>
<dbReference type="SUPFAM" id="SSF52058">
    <property type="entry name" value="L domain-like"/>
    <property type="match status" value="1"/>
</dbReference>
<evidence type="ECO:0000256" key="1">
    <source>
        <dbReference type="ARBA" id="ARBA00022614"/>
    </source>
</evidence>
<feature type="chain" id="PRO_5040291507" evidence="3">
    <location>
        <begin position="22"/>
        <end position="436"/>
    </location>
</feature>
<dbReference type="InterPro" id="IPR003591">
    <property type="entry name" value="Leu-rich_rpt_typical-subtyp"/>
</dbReference>
<evidence type="ECO:0000256" key="3">
    <source>
        <dbReference type="SAM" id="SignalP"/>
    </source>
</evidence>
<dbReference type="InterPro" id="IPR050333">
    <property type="entry name" value="SLRP"/>
</dbReference>
<organism evidence="4 5">
    <name type="scientific">Chironomus riparius</name>
    <dbReference type="NCBI Taxonomy" id="315576"/>
    <lineage>
        <taxon>Eukaryota</taxon>
        <taxon>Metazoa</taxon>
        <taxon>Ecdysozoa</taxon>
        <taxon>Arthropoda</taxon>
        <taxon>Hexapoda</taxon>
        <taxon>Insecta</taxon>
        <taxon>Pterygota</taxon>
        <taxon>Neoptera</taxon>
        <taxon>Endopterygota</taxon>
        <taxon>Diptera</taxon>
        <taxon>Nematocera</taxon>
        <taxon>Chironomoidea</taxon>
        <taxon>Chironomidae</taxon>
        <taxon>Chironominae</taxon>
        <taxon>Chironomus</taxon>
    </lineage>
</organism>
<dbReference type="PROSITE" id="PS51450">
    <property type="entry name" value="LRR"/>
    <property type="match status" value="1"/>
</dbReference>
<keyword evidence="3" id="KW-0732">Signal</keyword>
<dbReference type="PANTHER" id="PTHR45712">
    <property type="entry name" value="AGAP008170-PA"/>
    <property type="match status" value="1"/>
</dbReference>
<keyword evidence="2" id="KW-0677">Repeat</keyword>
<dbReference type="Pfam" id="PF13855">
    <property type="entry name" value="LRR_8"/>
    <property type="match status" value="2"/>
</dbReference>
<keyword evidence="5" id="KW-1185">Reference proteome</keyword>